<feature type="region of interest" description="Disordered" evidence="16">
    <location>
        <begin position="1"/>
        <end position="268"/>
    </location>
</feature>
<feature type="compositionally biased region" description="Gly residues" evidence="16">
    <location>
        <begin position="736"/>
        <end position="757"/>
    </location>
</feature>
<dbReference type="Pfam" id="PF10150">
    <property type="entry name" value="RNase_E_G"/>
    <property type="match status" value="1"/>
</dbReference>
<keyword evidence="5" id="KW-0963">Cytoplasm</keyword>
<keyword evidence="19" id="KW-1185">Reference proteome</keyword>
<feature type="compositionally biased region" description="Basic and acidic residues" evidence="16">
    <location>
        <begin position="250"/>
        <end position="267"/>
    </location>
</feature>
<evidence type="ECO:0000256" key="15">
    <source>
        <dbReference type="ARBA" id="ARBA00072999"/>
    </source>
</evidence>
<feature type="compositionally biased region" description="Basic and acidic residues" evidence="16">
    <location>
        <begin position="207"/>
        <end position="216"/>
    </location>
</feature>
<feature type="compositionally biased region" description="Low complexity" evidence="16">
    <location>
        <begin position="811"/>
        <end position="833"/>
    </location>
</feature>
<feature type="region of interest" description="Disordered" evidence="16">
    <location>
        <begin position="799"/>
        <end position="943"/>
    </location>
</feature>
<comment type="catalytic activity">
    <reaction evidence="13">
        <text>Endonucleolytic cleavage of single-stranded RNA in A- and U-rich regions.</text>
        <dbReference type="EC" id="3.1.26.12"/>
    </reaction>
</comment>
<dbReference type="GO" id="GO:0003723">
    <property type="term" value="F:RNA binding"/>
    <property type="evidence" value="ECO:0007669"/>
    <property type="project" value="UniProtKB-KW"/>
</dbReference>
<keyword evidence="12" id="KW-0694">RNA-binding</keyword>
<organism evidence="18 19">
    <name type="scientific">Herbiconiux flava</name>
    <dbReference type="NCBI Taxonomy" id="881268"/>
    <lineage>
        <taxon>Bacteria</taxon>
        <taxon>Bacillati</taxon>
        <taxon>Actinomycetota</taxon>
        <taxon>Actinomycetes</taxon>
        <taxon>Micrococcales</taxon>
        <taxon>Microbacteriaceae</taxon>
        <taxon>Herbiconiux</taxon>
    </lineage>
</organism>
<dbReference type="GO" id="GO:0006397">
    <property type="term" value="P:mRNA processing"/>
    <property type="evidence" value="ECO:0007669"/>
    <property type="project" value="UniProtKB-KW"/>
</dbReference>
<dbReference type="CDD" id="cd04453">
    <property type="entry name" value="S1_RNase_E"/>
    <property type="match status" value="1"/>
</dbReference>
<dbReference type="PANTHER" id="PTHR30001:SF0">
    <property type="entry name" value="RIBONUCLEASE G"/>
    <property type="match status" value="1"/>
</dbReference>
<dbReference type="AlphaFoldDB" id="A0A852SQQ3"/>
<dbReference type="GO" id="GO:0006364">
    <property type="term" value="P:rRNA processing"/>
    <property type="evidence" value="ECO:0007669"/>
    <property type="project" value="TreeGrafter"/>
</dbReference>
<feature type="compositionally biased region" description="Basic and acidic residues" evidence="16">
    <location>
        <begin position="228"/>
        <end position="237"/>
    </location>
</feature>
<comment type="cofactor">
    <cofactor evidence="1">
        <name>Mg(2+)</name>
        <dbReference type="ChEBI" id="CHEBI:18420"/>
    </cofactor>
</comment>
<evidence type="ECO:0000256" key="14">
    <source>
        <dbReference type="ARBA" id="ARBA00066879"/>
    </source>
</evidence>
<dbReference type="Gene3D" id="2.40.50.140">
    <property type="entry name" value="Nucleic acid-binding proteins"/>
    <property type="match status" value="1"/>
</dbReference>
<keyword evidence="7" id="KW-0819">tRNA processing</keyword>
<comment type="caution">
    <text evidence="18">The sequence shown here is derived from an EMBL/GenBank/DDBJ whole genome shotgun (WGS) entry which is preliminary data.</text>
</comment>
<sequence length="1008" mass="106815">MVENSSHNDNDTNNQEGTGRRKTRLFGGRRAGKKTDAPVTSYRDAPTSPEPEPAASAEPGVPADVLQAPAEAPAAEVPADAGEAPADASEVPSDASEVPAADEPEAPVLEAGPHDDEPGLAPFSAAGSAFQAPERPRALSTTSLIFQAPDLPDLPPLPPRDRDPRDRDRDRDPRDREPRDRDPRDRDPRDRDEQAAESSVRRRSRRRSGEETRGGQDDPENTVVKVRTPREREERQPELITEPQRIKGSTRLEAKKQRRRDGRDAGRRRPVVTEAEFLARREAVDRQMVVRAKNDKIQIAVLEDGVLVEHYVAKAQDASLIGNVYLGKVQNVLPSMEAAFVDIGRGRNAVLYSGEVDWDAAAENNEGKGSQPRRIELALKSGDTVLVQVTKDPVGHKGARLTSQVSLPGRYLVYVPNGSMNGISRKLPDTERARLKRILKEVLPENVGVIVRTASEGATEEQLTLDVNRLTAQWAHISEQVQKQQAPHLLHSEPDLLIKIVRDVFNEDFHKLVISGDEARATIENYLAAVAPDLLDRVEKYEGEKDAFDEYRVSEQIEKALDRKVWLPSGGSLVIDRTEAMTVVDVNTGKFVGSGGNLEETVTKNNLEAAEEIVRQLRLRDIGGIIVVDFIDMVLESNRDLVLRRLIECLSRDRTKHQVAEVTSLGLVQMTRKKLGLGLLESFSEPCEQCAGRGIIVHHDPVVKHRSSQQPAGGSNGGSGNGGSTGSNGAGRRNGRGGSNGGANGSGSNGNGSGANGSGSQTAPVGGTHAITENAKNALAQIAASTIAASAITAAKHTGDEVPDAGSAPVTETAAAPSDAPTAVAEAPAAEAVRGPDAAVAAERSTRRRKSRHSRGDAEQAPATEAPASEAPASEASAAEAPAAEAPAAAPAGAPATGAAPEETAPAQPASAPSFDEVAAPVSTAPAVDPEAAPQAPVSDPEPAIAILDIPVTKAARAPRVKPEEASHLLDSVLDALPAPKQPGQGRSRSRRVSTTAVVSAPAESSDS</sequence>
<dbReference type="GO" id="GO:0008033">
    <property type="term" value="P:tRNA processing"/>
    <property type="evidence" value="ECO:0007669"/>
    <property type="project" value="UniProtKB-KW"/>
</dbReference>
<evidence type="ECO:0000256" key="3">
    <source>
        <dbReference type="ARBA" id="ARBA00004496"/>
    </source>
</evidence>
<feature type="region of interest" description="Disordered" evidence="16">
    <location>
        <begin position="703"/>
        <end position="767"/>
    </location>
</feature>
<evidence type="ECO:0000259" key="17">
    <source>
        <dbReference type="PROSITE" id="PS50126"/>
    </source>
</evidence>
<dbReference type="InterPro" id="IPR019307">
    <property type="entry name" value="RNA-bd_AU-1/RNase_E/G"/>
</dbReference>
<feature type="compositionally biased region" description="Basic and acidic residues" evidence="16">
    <location>
        <begin position="159"/>
        <end position="194"/>
    </location>
</feature>
<dbReference type="NCBIfam" id="TIGR00757">
    <property type="entry name" value="RNaseEG"/>
    <property type="match status" value="1"/>
</dbReference>
<evidence type="ECO:0000256" key="9">
    <source>
        <dbReference type="ARBA" id="ARBA00022801"/>
    </source>
</evidence>
<dbReference type="InterPro" id="IPR004659">
    <property type="entry name" value="RNase_E/G"/>
</dbReference>
<comment type="similarity">
    <text evidence="4">Belongs to the RNase E/G family.</text>
</comment>
<dbReference type="SMART" id="SM00316">
    <property type="entry name" value="S1"/>
    <property type="match status" value="1"/>
</dbReference>
<dbReference type="RefSeq" id="WP_179548187.1">
    <property type="nucleotide sequence ID" value="NZ_BSEW01000002.1"/>
</dbReference>
<keyword evidence="9 18" id="KW-0378">Hydrolase</keyword>
<dbReference type="EMBL" id="JACCBM010000001">
    <property type="protein sequence ID" value="NYD71179.1"/>
    <property type="molecule type" value="Genomic_DNA"/>
</dbReference>
<keyword evidence="11" id="KW-0460">Magnesium</keyword>
<dbReference type="FunFam" id="2.40.50.140:FF:000066">
    <property type="entry name" value="Ribonuclease E"/>
    <property type="match status" value="1"/>
</dbReference>
<comment type="subcellular location">
    <subcellularLocation>
        <location evidence="3">Cytoplasm</location>
    </subcellularLocation>
</comment>
<comment type="cofactor">
    <cofactor evidence="2">
        <name>Zn(2+)</name>
        <dbReference type="ChEBI" id="CHEBI:29105"/>
    </cofactor>
</comment>
<evidence type="ECO:0000256" key="8">
    <source>
        <dbReference type="ARBA" id="ARBA00022723"/>
    </source>
</evidence>
<accession>A0A852SQQ3</accession>
<feature type="compositionally biased region" description="Basic and acidic residues" evidence="16">
    <location>
        <begin position="1"/>
        <end position="10"/>
    </location>
</feature>
<dbReference type="Proteomes" id="UP000549913">
    <property type="component" value="Unassembled WGS sequence"/>
</dbReference>
<proteinExistence type="inferred from homology"/>
<dbReference type="PANTHER" id="PTHR30001">
    <property type="entry name" value="RIBONUCLEASE"/>
    <property type="match status" value="1"/>
</dbReference>
<reference evidence="18 19" key="1">
    <citation type="submission" date="2020-07" db="EMBL/GenBank/DDBJ databases">
        <title>Sequencing the genomes of 1000 actinobacteria strains.</title>
        <authorList>
            <person name="Klenk H.-P."/>
        </authorList>
    </citation>
    <scope>NUCLEOTIDE SEQUENCE [LARGE SCALE GENOMIC DNA]</scope>
    <source>
        <strain evidence="18 19">DSM 26474</strain>
    </source>
</reference>
<dbReference type="SUPFAM" id="SSF50249">
    <property type="entry name" value="Nucleic acid-binding proteins"/>
    <property type="match status" value="1"/>
</dbReference>
<feature type="compositionally biased region" description="Gly residues" evidence="16">
    <location>
        <begin position="714"/>
        <end position="729"/>
    </location>
</feature>
<evidence type="ECO:0000256" key="2">
    <source>
        <dbReference type="ARBA" id="ARBA00001947"/>
    </source>
</evidence>
<evidence type="ECO:0000256" key="1">
    <source>
        <dbReference type="ARBA" id="ARBA00001946"/>
    </source>
</evidence>
<evidence type="ECO:0000256" key="7">
    <source>
        <dbReference type="ARBA" id="ARBA00022694"/>
    </source>
</evidence>
<dbReference type="InterPro" id="IPR003029">
    <property type="entry name" value="S1_domain"/>
</dbReference>
<keyword evidence="10" id="KW-0862">Zinc</keyword>
<dbReference type="GO" id="GO:0046872">
    <property type="term" value="F:metal ion binding"/>
    <property type="evidence" value="ECO:0007669"/>
    <property type="project" value="UniProtKB-KW"/>
</dbReference>
<evidence type="ECO:0000256" key="4">
    <source>
        <dbReference type="ARBA" id="ARBA00005522"/>
    </source>
</evidence>
<evidence type="ECO:0000256" key="11">
    <source>
        <dbReference type="ARBA" id="ARBA00022842"/>
    </source>
</evidence>
<protein>
    <recommendedName>
        <fullName evidence="15">Ribonuclease E</fullName>
        <ecNumber evidence="14">3.1.26.12</ecNumber>
    </recommendedName>
</protein>
<dbReference type="PROSITE" id="PS50126">
    <property type="entry name" value="S1"/>
    <property type="match status" value="1"/>
</dbReference>
<feature type="region of interest" description="Disordered" evidence="16">
    <location>
        <begin position="972"/>
        <end position="1008"/>
    </location>
</feature>
<evidence type="ECO:0000256" key="13">
    <source>
        <dbReference type="ARBA" id="ARBA00050524"/>
    </source>
</evidence>
<evidence type="ECO:0000313" key="19">
    <source>
        <dbReference type="Proteomes" id="UP000549913"/>
    </source>
</evidence>
<keyword evidence="8" id="KW-0479">Metal-binding</keyword>
<name>A0A852SQQ3_9MICO</name>
<evidence type="ECO:0000313" key="18">
    <source>
        <dbReference type="EMBL" id="NYD71179.1"/>
    </source>
</evidence>
<evidence type="ECO:0000256" key="6">
    <source>
        <dbReference type="ARBA" id="ARBA00022664"/>
    </source>
</evidence>
<dbReference type="EC" id="3.1.26.12" evidence="14"/>
<feature type="compositionally biased region" description="Low complexity" evidence="16">
    <location>
        <begin position="859"/>
        <end position="914"/>
    </location>
</feature>
<evidence type="ECO:0000256" key="10">
    <source>
        <dbReference type="ARBA" id="ARBA00022833"/>
    </source>
</evidence>
<dbReference type="GO" id="GO:0008995">
    <property type="term" value="F:ribonuclease E activity"/>
    <property type="evidence" value="ECO:0007669"/>
    <property type="project" value="UniProtKB-EC"/>
</dbReference>
<evidence type="ECO:0000256" key="12">
    <source>
        <dbReference type="ARBA" id="ARBA00022884"/>
    </source>
</evidence>
<keyword evidence="6" id="KW-0507">mRNA processing</keyword>
<dbReference type="InterPro" id="IPR012340">
    <property type="entry name" value="NA-bd_OB-fold"/>
</dbReference>
<evidence type="ECO:0000256" key="5">
    <source>
        <dbReference type="ARBA" id="ARBA00022490"/>
    </source>
</evidence>
<evidence type="ECO:0000256" key="16">
    <source>
        <dbReference type="SAM" id="MobiDB-lite"/>
    </source>
</evidence>
<gene>
    <name evidence="18" type="ORF">BJ984_002337</name>
</gene>
<feature type="compositionally biased region" description="Low complexity" evidence="16">
    <location>
        <begin position="53"/>
        <end position="90"/>
    </location>
</feature>
<feature type="domain" description="S1 motif" evidence="17">
    <location>
        <begin position="322"/>
        <end position="404"/>
    </location>
</feature>
<dbReference type="GO" id="GO:0005737">
    <property type="term" value="C:cytoplasm"/>
    <property type="evidence" value="ECO:0007669"/>
    <property type="project" value="UniProtKB-SubCell"/>
</dbReference>